<dbReference type="SUPFAM" id="SSF53474">
    <property type="entry name" value="alpha/beta-Hydrolases"/>
    <property type="match status" value="1"/>
</dbReference>
<keyword evidence="1" id="KW-0472">Membrane</keyword>
<evidence type="ECO:0000313" key="4">
    <source>
        <dbReference type="Proteomes" id="UP000051859"/>
    </source>
</evidence>
<dbReference type="Gene3D" id="3.40.50.1820">
    <property type="entry name" value="alpha/beta hydrolase"/>
    <property type="match status" value="1"/>
</dbReference>
<organism evidence="3 4">
    <name type="scientific">Pediococcus stilesii</name>
    <dbReference type="NCBI Taxonomy" id="331679"/>
    <lineage>
        <taxon>Bacteria</taxon>
        <taxon>Bacillati</taxon>
        <taxon>Bacillota</taxon>
        <taxon>Bacilli</taxon>
        <taxon>Lactobacillales</taxon>
        <taxon>Lactobacillaceae</taxon>
        <taxon>Pediococcus</taxon>
    </lineage>
</organism>
<dbReference type="GO" id="GO:0006508">
    <property type="term" value="P:proteolysis"/>
    <property type="evidence" value="ECO:0007669"/>
    <property type="project" value="InterPro"/>
</dbReference>
<dbReference type="Proteomes" id="UP000051859">
    <property type="component" value="Unassembled WGS sequence"/>
</dbReference>
<dbReference type="PANTHER" id="PTHR43358">
    <property type="entry name" value="ALPHA/BETA-HYDROLASE"/>
    <property type="match status" value="1"/>
</dbReference>
<keyword evidence="1" id="KW-1133">Transmembrane helix</keyword>
<dbReference type="PANTHER" id="PTHR43358:SF4">
    <property type="entry name" value="ALPHA_BETA HYDROLASE FOLD-1 DOMAIN-CONTAINING PROTEIN"/>
    <property type="match status" value="1"/>
</dbReference>
<dbReference type="InterPro" id="IPR001375">
    <property type="entry name" value="Peptidase_S9_cat"/>
</dbReference>
<proteinExistence type="predicted"/>
<feature type="domain" description="Peptidase S9 prolyl oligopeptidase catalytic" evidence="2">
    <location>
        <begin position="138"/>
        <end position="310"/>
    </location>
</feature>
<dbReference type="AlphaFoldDB" id="A0A0R2KWM2"/>
<keyword evidence="3" id="KW-0378">Hydrolase</keyword>
<accession>A0A0R2KWM2</accession>
<evidence type="ECO:0000256" key="1">
    <source>
        <dbReference type="SAM" id="Phobius"/>
    </source>
</evidence>
<dbReference type="STRING" id="331679.IV81_GL001738"/>
<sequence length="311" mass="35437">MKKFWKWFLIVVGVLLVIDIGAGMYFFHTAEVRDKKSFISNDAKITKNDPLLRQKTWYKNVKKENWSMTSATGDLKLKAYYIPAERPSDKTVILAHGFLQSKDGEGGPAAMFHELGYNVLAPDDRAHGDSQGKLIGYGWTDRRDYIKWMNKLLKIKGSHQQLVMYGVSMGGATTMMVSGEPDVPTQVKAYIEDCGYTSVEDEITYQAKSMYNLPKWPLVPTVSLISKIRAGYDYSEASSLKQLAKNKKPMLFIHGSKDTFVPTKMVYQLYDATKGPREKYIVKGAGHAESLQTDYPKYKRTVKQFLNRYME</sequence>
<dbReference type="PATRIC" id="fig|331679.3.peg.1775"/>
<gene>
    <name evidence="3" type="ORF">IV81_GL001738</name>
</gene>
<protein>
    <submittedName>
        <fullName evidence="3">Alpha beta fold family hydrolase</fullName>
    </submittedName>
</protein>
<dbReference type="InterPro" id="IPR052920">
    <property type="entry name" value="DNA-binding_regulatory"/>
</dbReference>
<dbReference type="GO" id="GO:0008236">
    <property type="term" value="F:serine-type peptidase activity"/>
    <property type="evidence" value="ECO:0007669"/>
    <property type="project" value="InterPro"/>
</dbReference>
<reference evidence="3 4" key="1">
    <citation type="journal article" date="2015" name="Genome Announc.">
        <title>Expanding the biotechnology potential of lactobacilli through comparative genomics of 213 strains and associated genera.</title>
        <authorList>
            <person name="Sun Z."/>
            <person name="Harris H.M."/>
            <person name="McCann A."/>
            <person name="Guo C."/>
            <person name="Argimon S."/>
            <person name="Zhang W."/>
            <person name="Yang X."/>
            <person name="Jeffery I.B."/>
            <person name="Cooney J.C."/>
            <person name="Kagawa T.F."/>
            <person name="Liu W."/>
            <person name="Song Y."/>
            <person name="Salvetti E."/>
            <person name="Wrobel A."/>
            <person name="Rasinkangas P."/>
            <person name="Parkhill J."/>
            <person name="Rea M.C."/>
            <person name="O'Sullivan O."/>
            <person name="Ritari J."/>
            <person name="Douillard F.P."/>
            <person name="Paul Ross R."/>
            <person name="Yang R."/>
            <person name="Briner A.E."/>
            <person name="Felis G.E."/>
            <person name="de Vos W.M."/>
            <person name="Barrangou R."/>
            <person name="Klaenhammer T.R."/>
            <person name="Caufield P.W."/>
            <person name="Cui Y."/>
            <person name="Zhang H."/>
            <person name="O'Toole P.W."/>
        </authorList>
    </citation>
    <scope>NUCLEOTIDE SEQUENCE [LARGE SCALE GENOMIC DNA]</scope>
    <source>
        <strain evidence="3 4">DSM 18001</strain>
    </source>
</reference>
<evidence type="ECO:0000259" key="2">
    <source>
        <dbReference type="Pfam" id="PF00326"/>
    </source>
</evidence>
<evidence type="ECO:0000313" key="3">
    <source>
        <dbReference type="EMBL" id="KRN93881.1"/>
    </source>
</evidence>
<keyword evidence="1" id="KW-0812">Transmembrane</keyword>
<comment type="caution">
    <text evidence="3">The sequence shown here is derived from an EMBL/GenBank/DDBJ whole genome shotgun (WGS) entry which is preliminary data.</text>
</comment>
<feature type="transmembrane region" description="Helical" evidence="1">
    <location>
        <begin position="7"/>
        <end position="27"/>
    </location>
</feature>
<dbReference type="Pfam" id="PF00326">
    <property type="entry name" value="Peptidase_S9"/>
    <property type="match status" value="1"/>
</dbReference>
<keyword evidence="4" id="KW-1185">Reference proteome</keyword>
<dbReference type="InterPro" id="IPR029058">
    <property type="entry name" value="AB_hydrolase_fold"/>
</dbReference>
<dbReference type="RefSeq" id="WP_057802747.1">
    <property type="nucleotide sequence ID" value="NZ_JQBX01000009.1"/>
</dbReference>
<dbReference type="EMBL" id="JQBX01000009">
    <property type="protein sequence ID" value="KRN93881.1"/>
    <property type="molecule type" value="Genomic_DNA"/>
</dbReference>
<name>A0A0R2KWM2_9LACO</name>